<dbReference type="AlphaFoldDB" id="A0A9D4K9V6"/>
<reference evidence="1" key="1">
    <citation type="journal article" date="2019" name="bioRxiv">
        <title>The Genome of the Zebra Mussel, Dreissena polymorpha: A Resource for Invasive Species Research.</title>
        <authorList>
            <person name="McCartney M.A."/>
            <person name="Auch B."/>
            <person name="Kono T."/>
            <person name="Mallez S."/>
            <person name="Zhang Y."/>
            <person name="Obille A."/>
            <person name="Becker A."/>
            <person name="Abrahante J.E."/>
            <person name="Garbe J."/>
            <person name="Badalamenti J.P."/>
            <person name="Herman A."/>
            <person name="Mangelson H."/>
            <person name="Liachko I."/>
            <person name="Sullivan S."/>
            <person name="Sone E.D."/>
            <person name="Koren S."/>
            <person name="Silverstein K.A.T."/>
            <person name="Beckman K.B."/>
            <person name="Gohl D.M."/>
        </authorList>
    </citation>
    <scope>NUCLEOTIDE SEQUENCE</scope>
    <source>
        <strain evidence="1">Duluth1</strain>
        <tissue evidence="1">Whole animal</tissue>
    </source>
</reference>
<keyword evidence="2" id="KW-1185">Reference proteome</keyword>
<reference evidence="1" key="2">
    <citation type="submission" date="2020-11" db="EMBL/GenBank/DDBJ databases">
        <authorList>
            <person name="McCartney M.A."/>
            <person name="Auch B."/>
            <person name="Kono T."/>
            <person name="Mallez S."/>
            <person name="Becker A."/>
            <person name="Gohl D.M."/>
            <person name="Silverstein K.A.T."/>
            <person name="Koren S."/>
            <person name="Bechman K.B."/>
            <person name="Herman A."/>
            <person name="Abrahante J.E."/>
            <person name="Garbe J."/>
        </authorList>
    </citation>
    <scope>NUCLEOTIDE SEQUENCE</scope>
    <source>
        <strain evidence="1">Duluth1</strain>
        <tissue evidence="1">Whole animal</tissue>
    </source>
</reference>
<evidence type="ECO:0000313" key="1">
    <source>
        <dbReference type="EMBL" id="KAH3835835.1"/>
    </source>
</evidence>
<dbReference type="EMBL" id="JAIWYP010000004">
    <property type="protein sequence ID" value="KAH3835835.1"/>
    <property type="molecule type" value="Genomic_DNA"/>
</dbReference>
<organism evidence="1 2">
    <name type="scientific">Dreissena polymorpha</name>
    <name type="common">Zebra mussel</name>
    <name type="synonym">Mytilus polymorpha</name>
    <dbReference type="NCBI Taxonomy" id="45954"/>
    <lineage>
        <taxon>Eukaryota</taxon>
        <taxon>Metazoa</taxon>
        <taxon>Spiralia</taxon>
        <taxon>Lophotrochozoa</taxon>
        <taxon>Mollusca</taxon>
        <taxon>Bivalvia</taxon>
        <taxon>Autobranchia</taxon>
        <taxon>Heteroconchia</taxon>
        <taxon>Euheterodonta</taxon>
        <taxon>Imparidentia</taxon>
        <taxon>Neoheterodontei</taxon>
        <taxon>Myida</taxon>
        <taxon>Dreissenoidea</taxon>
        <taxon>Dreissenidae</taxon>
        <taxon>Dreissena</taxon>
    </lineage>
</organism>
<protein>
    <submittedName>
        <fullName evidence="1">Uncharacterized protein</fullName>
    </submittedName>
</protein>
<evidence type="ECO:0000313" key="2">
    <source>
        <dbReference type="Proteomes" id="UP000828390"/>
    </source>
</evidence>
<proteinExistence type="predicted"/>
<accession>A0A9D4K9V6</accession>
<name>A0A9D4K9V6_DREPO</name>
<gene>
    <name evidence="1" type="ORF">DPMN_109201</name>
</gene>
<dbReference type="Proteomes" id="UP000828390">
    <property type="component" value="Unassembled WGS sequence"/>
</dbReference>
<sequence>MRLVADCPQPTFPPDCPRLVVTSPESPHHHPPAPSLYPCFPYPDCRAATPATRGCPGRPGPQGQLLPGHAGSRAVCCRLPERPGCPLGNGLGWTL</sequence>
<comment type="caution">
    <text evidence="1">The sequence shown here is derived from an EMBL/GenBank/DDBJ whole genome shotgun (WGS) entry which is preliminary data.</text>
</comment>